<gene>
    <name evidence="1" type="ORF">SNAT2548_LOCUS25094</name>
</gene>
<keyword evidence="2" id="KW-1185">Reference proteome</keyword>
<name>A0A812RVP3_9DINO</name>
<protein>
    <submittedName>
        <fullName evidence="1">Uncharacterized protein</fullName>
    </submittedName>
</protein>
<evidence type="ECO:0000313" key="1">
    <source>
        <dbReference type="EMBL" id="CAE7455615.1"/>
    </source>
</evidence>
<reference evidence="1" key="1">
    <citation type="submission" date="2021-02" db="EMBL/GenBank/DDBJ databases">
        <authorList>
            <person name="Dougan E. K."/>
            <person name="Rhodes N."/>
            <person name="Thang M."/>
            <person name="Chan C."/>
        </authorList>
    </citation>
    <scope>NUCLEOTIDE SEQUENCE</scope>
</reference>
<dbReference type="Proteomes" id="UP000604046">
    <property type="component" value="Unassembled WGS sequence"/>
</dbReference>
<comment type="caution">
    <text evidence="1">The sequence shown here is derived from an EMBL/GenBank/DDBJ whole genome shotgun (WGS) entry which is preliminary data.</text>
</comment>
<sequence>FSTFLVGAARAGKPPSIMDEVLLGLPTSVRYLSRAGLKPSALDHISSGFSMLPRSHMRSGFMSFVEGESRLDCSLSVGTDVNVRQTSSVRQVA</sequence>
<organism evidence="1 2">
    <name type="scientific">Symbiodinium natans</name>
    <dbReference type="NCBI Taxonomy" id="878477"/>
    <lineage>
        <taxon>Eukaryota</taxon>
        <taxon>Sar</taxon>
        <taxon>Alveolata</taxon>
        <taxon>Dinophyceae</taxon>
        <taxon>Suessiales</taxon>
        <taxon>Symbiodiniaceae</taxon>
        <taxon>Symbiodinium</taxon>
    </lineage>
</organism>
<dbReference type="AlphaFoldDB" id="A0A812RVP3"/>
<proteinExistence type="predicted"/>
<feature type="non-terminal residue" evidence="1">
    <location>
        <position position="1"/>
    </location>
</feature>
<accession>A0A812RVP3</accession>
<dbReference type="EMBL" id="CAJNDS010002378">
    <property type="protein sequence ID" value="CAE7455615.1"/>
    <property type="molecule type" value="Genomic_DNA"/>
</dbReference>
<evidence type="ECO:0000313" key="2">
    <source>
        <dbReference type="Proteomes" id="UP000604046"/>
    </source>
</evidence>